<comment type="cofactor">
    <cofactor evidence="1 4 5">
        <name>pyridoxal 5'-phosphate</name>
        <dbReference type="ChEBI" id="CHEBI:597326"/>
    </cofactor>
</comment>
<dbReference type="OrthoDB" id="9813814at2"/>
<dbReference type="InterPro" id="IPR009006">
    <property type="entry name" value="Ala_racemase/Decarboxylase_C"/>
</dbReference>
<dbReference type="eggNOG" id="COG0787">
    <property type="taxonomic scope" value="Bacteria"/>
</dbReference>
<organism evidence="8 9">
    <name type="scientific">Eggerthia catenaformis OT 569 = DSM 20559</name>
    <dbReference type="NCBI Taxonomy" id="999415"/>
    <lineage>
        <taxon>Bacteria</taxon>
        <taxon>Bacillati</taxon>
        <taxon>Bacillota</taxon>
        <taxon>Erysipelotrichia</taxon>
        <taxon>Erysipelotrichales</taxon>
        <taxon>Coprobacillaceae</taxon>
        <taxon>Eggerthia</taxon>
    </lineage>
</organism>
<feature type="active site" description="Proton acceptor; specific for L-alanine" evidence="4">
    <location>
        <position position="257"/>
    </location>
</feature>
<dbReference type="Proteomes" id="UP000011758">
    <property type="component" value="Unassembled WGS sequence"/>
</dbReference>
<dbReference type="BioCyc" id="ECAT999415-HMP:GTTI-1769-MONOMER"/>
<feature type="domain" description="Alanine racemase C-terminal" evidence="7">
    <location>
        <begin position="236"/>
        <end position="357"/>
    </location>
</feature>
<comment type="caution">
    <text evidence="8">The sequence shown here is derived from an EMBL/GenBank/DDBJ whole genome shotgun (WGS) entry which is preliminary data.</text>
</comment>
<dbReference type="UniPathway" id="UPA00042">
    <property type="reaction ID" value="UER00497"/>
</dbReference>
<evidence type="ECO:0000256" key="3">
    <source>
        <dbReference type="ARBA" id="ARBA00023235"/>
    </source>
</evidence>
<dbReference type="NCBIfam" id="TIGR00492">
    <property type="entry name" value="alr"/>
    <property type="match status" value="1"/>
</dbReference>
<evidence type="ECO:0000313" key="8">
    <source>
        <dbReference type="EMBL" id="EMD16035.1"/>
    </source>
</evidence>
<dbReference type="InterPro" id="IPR029066">
    <property type="entry name" value="PLP-binding_barrel"/>
</dbReference>
<dbReference type="SUPFAM" id="SSF50621">
    <property type="entry name" value="Alanine racemase C-terminal domain-like"/>
    <property type="match status" value="1"/>
</dbReference>
<dbReference type="GO" id="GO:0008784">
    <property type="term" value="F:alanine racemase activity"/>
    <property type="evidence" value="ECO:0007669"/>
    <property type="project" value="UniProtKB-UniRule"/>
</dbReference>
<comment type="function">
    <text evidence="4">Catalyzes the interconversion of L-alanine and D-alanine. May also act on other amino acids.</text>
</comment>
<sequence>MTRYRDTYAKINLNDICYNADVIYQKTKKPMAAIIKANAYGHGYQEVANALKNHPHIALFAVATLKEAIDIRELGIKQEILVLGPVPLADLSIAIKKNISLTLLSFDYLNEIVRHHQGNIPVKVHIAIDTGMNRIGFKTREELEKILRTIDPKVIDVEGIFTHFATADEPSMKNEYKKQLSRFKEIIGNLKFRYIHCDNTAAMMFHDSNFGNLVRLGIGLYGIDPRGVENKELRQAMSLYTKVAMVKTIHKGEKVGYGMTYEATDDELIGTLPIGYADGFLRGNQNRHVYINGKEYPVVGRVCMDQCMVKVDETVHTGDDVEIFGQHISLARMANELGTIPYEITCIISPRVEREYED</sequence>
<dbReference type="Gene3D" id="3.20.20.10">
    <property type="entry name" value="Alanine racemase"/>
    <property type="match status" value="1"/>
</dbReference>
<evidence type="ECO:0000313" key="9">
    <source>
        <dbReference type="Proteomes" id="UP000011758"/>
    </source>
</evidence>
<comment type="pathway">
    <text evidence="4">Amino-acid biosynthesis; D-alanine biosynthesis; D-alanine from L-alanine: step 1/1.</text>
</comment>
<protein>
    <recommendedName>
        <fullName evidence="4">Alanine racemase</fullName>
        <ecNumber evidence="4">5.1.1.1</ecNumber>
    </recommendedName>
</protein>
<dbReference type="GO" id="GO:0030170">
    <property type="term" value="F:pyridoxal phosphate binding"/>
    <property type="evidence" value="ECO:0007669"/>
    <property type="project" value="UniProtKB-UniRule"/>
</dbReference>
<dbReference type="GO" id="GO:0005829">
    <property type="term" value="C:cytosol"/>
    <property type="evidence" value="ECO:0007669"/>
    <property type="project" value="TreeGrafter"/>
</dbReference>
<dbReference type="PRINTS" id="PR00992">
    <property type="entry name" value="ALARACEMASE"/>
</dbReference>
<dbReference type="CDD" id="cd00430">
    <property type="entry name" value="PLPDE_III_AR"/>
    <property type="match status" value="1"/>
</dbReference>
<keyword evidence="9" id="KW-1185">Reference proteome</keyword>
<dbReference type="SMART" id="SM01005">
    <property type="entry name" value="Ala_racemase_C"/>
    <property type="match status" value="1"/>
</dbReference>
<comment type="similarity">
    <text evidence="4">Belongs to the alanine racemase family.</text>
</comment>
<dbReference type="PROSITE" id="PS00395">
    <property type="entry name" value="ALANINE_RACEMASE"/>
    <property type="match status" value="1"/>
</dbReference>
<reference evidence="8 9" key="1">
    <citation type="submission" date="2013-02" db="EMBL/GenBank/DDBJ databases">
        <title>The Genome Sequence of Lactobacillus catenaformis F0143.</title>
        <authorList>
            <consortium name="The Broad Institute Genome Sequencing Platform"/>
            <person name="Earl A."/>
            <person name="Ward D."/>
            <person name="Feldgarden M."/>
            <person name="Gevers D."/>
            <person name="Izard J."/>
            <person name="Blanton J.M."/>
            <person name="Mathney J."/>
            <person name="Dewhirst F.E."/>
            <person name="Young S.K."/>
            <person name="Zeng Q."/>
            <person name="Gargeya S."/>
            <person name="Fitzgerald M."/>
            <person name="Haas B."/>
            <person name="Abouelleil A."/>
            <person name="Alvarado L."/>
            <person name="Arachchi H.M."/>
            <person name="Berlin A."/>
            <person name="Chapman S.B."/>
            <person name="Gearin G."/>
            <person name="Goldberg J."/>
            <person name="Griggs A."/>
            <person name="Gujja S."/>
            <person name="Hansen M."/>
            <person name="Heiman D."/>
            <person name="Howarth C."/>
            <person name="Larimer J."/>
            <person name="Lui A."/>
            <person name="MacDonald P.J.P."/>
            <person name="McCowen C."/>
            <person name="Montmayeur A."/>
            <person name="Murphy C."/>
            <person name="Neiman D."/>
            <person name="Pearson M."/>
            <person name="Priest M."/>
            <person name="Roberts A."/>
            <person name="Saif S."/>
            <person name="Shea T."/>
            <person name="Sisk P."/>
            <person name="Stolte C."/>
            <person name="Sykes S."/>
            <person name="Wortman J."/>
            <person name="Nusbaum C."/>
            <person name="Birren B."/>
        </authorList>
    </citation>
    <scope>NUCLEOTIDE SEQUENCE [LARGE SCALE GENOMIC DNA]</scope>
    <source>
        <strain evidence="8 9">OT 569</strain>
    </source>
</reference>
<dbReference type="InterPro" id="IPR001608">
    <property type="entry name" value="Ala_racemase_N"/>
</dbReference>
<dbReference type="InterPro" id="IPR011079">
    <property type="entry name" value="Ala_racemase_C"/>
</dbReference>
<dbReference type="STRING" id="999415.HMPREF9943_01707"/>
<dbReference type="GO" id="GO:0030632">
    <property type="term" value="P:D-alanine biosynthetic process"/>
    <property type="evidence" value="ECO:0007669"/>
    <property type="project" value="UniProtKB-UniRule"/>
</dbReference>
<evidence type="ECO:0000256" key="4">
    <source>
        <dbReference type="HAMAP-Rule" id="MF_01201"/>
    </source>
</evidence>
<evidence type="ECO:0000256" key="5">
    <source>
        <dbReference type="PIRSR" id="PIRSR600821-50"/>
    </source>
</evidence>
<dbReference type="PATRIC" id="fig|999415.3.peg.1734"/>
<evidence type="ECO:0000256" key="2">
    <source>
        <dbReference type="ARBA" id="ARBA00022898"/>
    </source>
</evidence>
<feature type="modified residue" description="N6-(pyridoxal phosphate)lysine" evidence="4 5">
    <location>
        <position position="36"/>
    </location>
</feature>
<dbReference type="HAMAP" id="MF_01201">
    <property type="entry name" value="Ala_racemase"/>
    <property type="match status" value="1"/>
</dbReference>
<dbReference type="Pfam" id="PF01168">
    <property type="entry name" value="Ala_racemase_N"/>
    <property type="match status" value="1"/>
</dbReference>
<feature type="active site" description="Proton acceptor; specific for D-alanine" evidence="4">
    <location>
        <position position="36"/>
    </location>
</feature>
<dbReference type="RefSeq" id="WP_004804083.1">
    <property type="nucleotide sequence ID" value="NZ_AUGJ01000018.1"/>
</dbReference>
<dbReference type="Pfam" id="PF00842">
    <property type="entry name" value="Ala_racemase_C"/>
    <property type="match status" value="1"/>
</dbReference>
<accession>M2PZD7</accession>
<dbReference type="InterPro" id="IPR020622">
    <property type="entry name" value="Ala_racemase_pyridoxalP-BS"/>
</dbReference>
<evidence type="ECO:0000256" key="1">
    <source>
        <dbReference type="ARBA" id="ARBA00001933"/>
    </source>
</evidence>
<dbReference type="SUPFAM" id="SSF51419">
    <property type="entry name" value="PLP-binding barrel"/>
    <property type="match status" value="1"/>
</dbReference>
<proteinExistence type="inferred from homology"/>
<dbReference type="AlphaFoldDB" id="M2PZD7"/>
<dbReference type="GO" id="GO:0009252">
    <property type="term" value="P:peptidoglycan biosynthetic process"/>
    <property type="evidence" value="ECO:0007669"/>
    <property type="project" value="TreeGrafter"/>
</dbReference>
<dbReference type="PANTHER" id="PTHR30511">
    <property type="entry name" value="ALANINE RACEMASE"/>
    <property type="match status" value="1"/>
</dbReference>
<dbReference type="PANTHER" id="PTHR30511:SF0">
    <property type="entry name" value="ALANINE RACEMASE, CATABOLIC-RELATED"/>
    <property type="match status" value="1"/>
</dbReference>
<keyword evidence="3 4" id="KW-0413">Isomerase</keyword>
<evidence type="ECO:0000259" key="7">
    <source>
        <dbReference type="SMART" id="SM01005"/>
    </source>
</evidence>
<dbReference type="InterPro" id="IPR000821">
    <property type="entry name" value="Ala_racemase"/>
</dbReference>
<dbReference type="EMBL" id="AGEJ01000025">
    <property type="protein sequence ID" value="EMD16035.1"/>
    <property type="molecule type" value="Genomic_DNA"/>
</dbReference>
<evidence type="ECO:0000256" key="6">
    <source>
        <dbReference type="PIRSR" id="PIRSR600821-52"/>
    </source>
</evidence>
<gene>
    <name evidence="8" type="ORF">HMPREF9943_01707</name>
</gene>
<feature type="binding site" evidence="4 6">
    <location>
        <position position="304"/>
    </location>
    <ligand>
        <name>substrate</name>
    </ligand>
</feature>
<keyword evidence="2 4" id="KW-0663">Pyridoxal phosphate</keyword>
<dbReference type="EC" id="5.1.1.1" evidence="4"/>
<comment type="catalytic activity">
    <reaction evidence="4">
        <text>L-alanine = D-alanine</text>
        <dbReference type="Rhea" id="RHEA:20249"/>
        <dbReference type="ChEBI" id="CHEBI:57416"/>
        <dbReference type="ChEBI" id="CHEBI:57972"/>
        <dbReference type="EC" id="5.1.1.1"/>
    </reaction>
</comment>
<dbReference type="Gene3D" id="2.40.37.10">
    <property type="entry name" value="Lyase, Ornithine Decarboxylase, Chain A, domain 1"/>
    <property type="match status" value="1"/>
</dbReference>
<name>M2PZD7_9FIRM</name>
<dbReference type="FunFam" id="3.20.20.10:FF:000002">
    <property type="entry name" value="Alanine racemase"/>
    <property type="match status" value="1"/>
</dbReference>
<feature type="binding site" evidence="4 6">
    <location>
        <position position="134"/>
    </location>
    <ligand>
        <name>substrate</name>
    </ligand>
</feature>